<sequence>NETTDLFDLSNCLTKSNYDLPATVSPELYSTDLRVDSPLDDSIGDADYDPSVYTEYSTGAEMAEQKDIRRRNPKTYHVLTALKVNEQNNTHWNEPKDTRMIEVERVEEEYVVNENATEKVRLENPEYTNTENPKIDKPNTKIGKKRRKFAAPEEWERCKLKKKMQSGQEHKSISSDKQIRARSVLPVDCSKCSRGCNNKFSPENRNSINEKFWKLSNTDKQRQYLSALIEEKDKFSTRTANELSRRQKTRLFYLVKKMRNIRKENAREYKNMFKEKAINKELHFYEFDFEAVRYCPKVKAKAIFYKSPGRGSCEVASCLFKFMSTVADGKHFAFISDTCRGQNRNSIVSAMCLYAVETLPIPVIDQIFFEPGHSQMECDSVHAHVETVSKDLEIFDPSDWYTAIRMASKKGKYKVTEIS</sequence>
<feature type="region of interest" description="Disordered" evidence="1">
    <location>
        <begin position="128"/>
        <end position="148"/>
    </location>
</feature>
<dbReference type="AlphaFoldDB" id="A0AAV8WN05"/>
<reference evidence="2" key="1">
    <citation type="journal article" date="2023" name="Insect Mol. Biol.">
        <title>Genome sequencing provides insights into the evolution of gene families encoding plant cell wall-degrading enzymes in longhorned beetles.</title>
        <authorList>
            <person name="Shin N.R."/>
            <person name="Okamura Y."/>
            <person name="Kirsch R."/>
            <person name="Pauchet Y."/>
        </authorList>
    </citation>
    <scope>NUCLEOTIDE SEQUENCE</scope>
    <source>
        <strain evidence="2">RBIC_L_NR</strain>
    </source>
</reference>
<gene>
    <name evidence="2" type="ORF">NQ314_020507</name>
</gene>
<keyword evidence="3" id="KW-1185">Reference proteome</keyword>
<comment type="caution">
    <text evidence="2">The sequence shown here is derived from an EMBL/GenBank/DDBJ whole genome shotgun (WGS) entry which is preliminary data.</text>
</comment>
<dbReference type="Proteomes" id="UP001162156">
    <property type="component" value="Unassembled WGS sequence"/>
</dbReference>
<evidence type="ECO:0000256" key="1">
    <source>
        <dbReference type="SAM" id="MobiDB-lite"/>
    </source>
</evidence>
<proteinExistence type="predicted"/>
<name>A0AAV8WN05_9CUCU</name>
<evidence type="ECO:0000313" key="3">
    <source>
        <dbReference type="Proteomes" id="UP001162156"/>
    </source>
</evidence>
<dbReference type="PANTHER" id="PTHR10773">
    <property type="entry name" value="DNA-DIRECTED RNA POLYMERASES I, II, AND III SUBUNIT RPABC2"/>
    <property type="match status" value="1"/>
</dbReference>
<dbReference type="EMBL" id="JANEYF010005735">
    <property type="protein sequence ID" value="KAJ8927071.1"/>
    <property type="molecule type" value="Genomic_DNA"/>
</dbReference>
<evidence type="ECO:0000313" key="2">
    <source>
        <dbReference type="EMBL" id="KAJ8927071.1"/>
    </source>
</evidence>
<dbReference type="PANTHER" id="PTHR10773:SF19">
    <property type="match status" value="1"/>
</dbReference>
<accession>A0AAV8WN05</accession>
<protein>
    <submittedName>
        <fullName evidence="2">Uncharacterized protein</fullName>
    </submittedName>
</protein>
<organism evidence="2 3">
    <name type="scientific">Rhamnusium bicolor</name>
    <dbReference type="NCBI Taxonomy" id="1586634"/>
    <lineage>
        <taxon>Eukaryota</taxon>
        <taxon>Metazoa</taxon>
        <taxon>Ecdysozoa</taxon>
        <taxon>Arthropoda</taxon>
        <taxon>Hexapoda</taxon>
        <taxon>Insecta</taxon>
        <taxon>Pterygota</taxon>
        <taxon>Neoptera</taxon>
        <taxon>Endopterygota</taxon>
        <taxon>Coleoptera</taxon>
        <taxon>Polyphaga</taxon>
        <taxon>Cucujiformia</taxon>
        <taxon>Chrysomeloidea</taxon>
        <taxon>Cerambycidae</taxon>
        <taxon>Lepturinae</taxon>
        <taxon>Rhagiini</taxon>
        <taxon>Rhamnusium</taxon>
    </lineage>
</organism>
<feature type="non-terminal residue" evidence="2">
    <location>
        <position position="1"/>
    </location>
</feature>